<proteinExistence type="predicted"/>
<accession>A0A0S8FW22</accession>
<sequence length="110" mass="12219">MVRNQRKYSDEAGTGSNRAMKTNGELVTGSFKPGALSKESERNPDLLSDCIGQGGQAWVENMKIRDLYVHIAASWCCRLRMEATGTIVRSVFIQDMSTLQMETDCAHAMD</sequence>
<organism evidence="2 3">
    <name type="scientific">candidate division WOR_3 bacterium SM23_42</name>
    <dbReference type="NCBI Taxonomy" id="1703779"/>
    <lineage>
        <taxon>Bacteria</taxon>
        <taxon>Bacteria division WOR-3</taxon>
    </lineage>
</organism>
<feature type="region of interest" description="Disordered" evidence="1">
    <location>
        <begin position="1"/>
        <end position="42"/>
    </location>
</feature>
<dbReference type="EMBL" id="LJUJ01000001">
    <property type="protein sequence ID" value="KPK64863.1"/>
    <property type="molecule type" value="Genomic_DNA"/>
</dbReference>
<evidence type="ECO:0000256" key="1">
    <source>
        <dbReference type="SAM" id="MobiDB-lite"/>
    </source>
</evidence>
<evidence type="ECO:0000313" key="2">
    <source>
        <dbReference type="EMBL" id="KPK64863.1"/>
    </source>
</evidence>
<dbReference type="Proteomes" id="UP000051373">
    <property type="component" value="Unassembled WGS sequence"/>
</dbReference>
<reference evidence="2 3" key="1">
    <citation type="journal article" date="2015" name="Microbiome">
        <title>Genomic resolution of linkages in carbon, nitrogen, and sulfur cycling among widespread estuary sediment bacteria.</title>
        <authorList>
            <person name="Baker B.J."/>
            <person name="Lazar C.S."/>
            <person name="Teske A.P."/>
            <person name="Dick G.J."/>
        </authorList>
    </citation>
    <scope>NUCLEOTIDE SEQUENCE [LARGE SCALE GENOMIC DNA]</scope>
    <source>
        <strain evidence="2">SM23_42</strain>
    </source>
</reference>
<evidence type="ECO:0000313" key="3">
    <source>
        <dbReference type="Proteomes" id="UP000051373"/>
    </source>
</evidence>
<name>A0A0S8FW22_UNCW3</name>
<comment type="caution">
    <text evidence="2">The sequence shown here is derived from an EMBL/GenBank/DDBJ whole genome shotgun (WGS) entry which is preliminary data.</text>
</comment>
<protein>
    <submittedName>
        <fullName evidence="2">Uncharacterized protein</fullName>
    </submittedName>
</protein>
<gene>
    <name evidence="2" type="ORF">AMJ83_01460</name>
</gene>
<dbReference type="AlphaFoldDB" id="A0A0S8FW22"/>